<sequence length="97" mass="11166">MAESFVFDIADSILGKLASYAFEETSKAYAVYEDLQGFKDTLLIVRGLLLDAEHKKNQRHALREWLRQIQSICYDAEDVLDEFELQHKKKQVVEASG</sequence>
<comment type="caution">
    <text evidence="5">The sequence shown here is derived from an EMBL/GenBank/DDBJ whole genome shotgun (WGS) entry which is preliminary data.</text>
</comment>
<dbReference type="Gene3D" id="1.20.5.4130">
    <property type="match status" value="1"/>
</dbReference>
<dbReference type="Pfam" id="PF18052">
    <property type="entry name" value="Rx_N"/>
    <property type="match status" value="1"/>
</dbReference>
<evidence type="ECO:0000256" key="3">
    <source>
        <dbReference type="ARBA" id="ARBA00022821"/>
    </source>
</evidence>
<evidence type="ECO:0000256" key="2">
    <source>
        <dbReference type="ARBA" id="ARBA00022741"/>
    </source>
</evidence>
<keyword evidence="6" id="KW-1185">Reference proteome</keyword>
<keyword evidence="1" id="KW-0677">Repeat</keyword>
<dbReference type="InterPro" id="IPR041118">
    <property type="entry name" value="Rx_N"/>
</dbReference>
<name>A0A392QEE1_9FABA</name>
<dbReference type="AlphaFoldDB" id="A0A392QEE1"/>
<evidence type="ECO:0000259" key="4">
    <source>
        <dbReference type="Pfam" id="PF18052"/>
    </source>
</evidence>
<accession>A0A392QEE1</accession>
<keyword evidence="2" id="KW-0547">Nucleotide-binding</keyword>
<organism evidence="5 6">
    <name type="scientific">Trifolium medium</name>
    <dbReference type="NCBI Taxonomy" id="97028"/>
    <lineage>
        <taxon>Eukaryota</taxon>
        <taxon>Viridiplantae</taxon>
        <taxon>Streptophyta</taxon>
        <taxon>Embryophyta</taxon>
        <taxon>Tracheophyta</taxon>
        <taxon>Spermatophyta</taxon>
        <taxon>Magnoliopsida</taxon>
        <taxon>eudicotyledons</taxon>
        <taxon>Gunneridae</taxon>
        <taxon>Pentapetalae</taxon>
        <taxon>rosids</taxon>
        <taxon>fabids</taxon>
        <taxon>Fabales</taxon>
        <taxon>Fabaceae</taxon>
        <taxon>Papilionoideae</taxon>
        <taxon>50 kb inversion clade</taxon>
        <taxon>NPAAA clade</taxon>
        <taxon>Hologalegina</taxon>
        <taxon>IRL clade</taxon>
        <taxon>Trifolieae</taxon>
        <taxon>Trifolium</taxon>
    </lineage>
</organism>
<protein>
    <submittedName>
        <fullName evidence="5">Disease resistance protein</fullName>
    </submittedName>
</protein>
<feature type="non-terminal residue" evidence="5">
    <location>
        <position position="97"/>
    </location>
</feature>
<evidence type="ECO:0000256" key="1">
    <source>
        <dbReference type="ARBA" id="ARBA00022737"/>
    </source>
</evidence>
<dbReference type="GO" id="GO:0006952">
    <property type="term" value="P:defense response"/>
    <property type="evidence" value="ECO:0007669"/>
    <property type="project" value="UniProtKB-KW"/>
</dbReference>
<dbReference type="GO" id="GO:0000166">
    <property type="term" value="F:nucleotide binding"/>
    <property type="evidence" value="ECO:0007669"/>
    <property type="project" value="UniProtKB-KW"/>
</dbReference>
<dbReference type="EMBL" id="LXQA010129474">
    <property type="protein sequence ID" value="MCI22259.1"/>
    <property type="molecule type" value="Genomic_DNA"/>
</dbReference>
<reference evidence="5 6" key="1">
    <citation type="journal article" date="2018" name="Front. Plant Sci.">
        <title>Red Clover (Trifolium pratense) and Zigzag Clover (T. medium) - A Picture of Genomic Similarities and Differences.</title>
        <authorList>
            <person name="Dluhosova J."/>
            <person name="Istvanek J."/>
            <person name="Nedelnik J."/>
            <person name="Repkova J."/>
        </authorList>
    </citation>
    <scope>NUCLEOTIDE SEQUENCE [LARGE SCALE GENOMIC DNA]</scope>
    <source>
        <strain evidence="6">cv. 10/8</strain>
        <tissue evidence="5">Leaf</tissue>
    </source>
</reference>
<proteinExistence type="predicted"/>
<evidence type="ECO:0000313" key="6">
    <source>
        <dbReference type="Proteomes" id="UP000265520"/>
    </source>
</evidence>
<keyword evidence="3" id="KW-0611">Plant defense</keyword>
<feature type="domain" description="Disease resistance N-terminal" evidence="4">
    <location>
        <begin position="11"/>
        <end position="91"/>
    </location>
</feature>
<dbReference type="Proteomes" id="UP000265520">
    <property type="component" value="Unassembled WGS sequence"/>
</dbReference>
<evidence type="ECO:0000313" key="5">
    <source>
        <dbReference type="EMBL" id="MCI22259.1"/>
    </source>
</evidence>